<gene>
    <name evidence="2" type="ORF">RFN29_16230</name>
</gene>
<dbReference type="RefSeq" id="WP_320227090.1">
    <property type="nucleotide sequence ID" value="NZ_JAVIJC010000015.1"/>
</dbReference>
<dbReference type="EMBL" id="JAVIJC010000015">
    <property type="protein sequence ID" value="MDX8493118.1"/>
    <property type="molecule type" value="Genomic_DNA"/>
</dbReference>
<evidence type="ECO:0000259" key="1">
    <source>
        <dbReference type="Pfam" id="PF01609"/>
    </source>
</evidence>
<organism evidence="2 3">
    <name type="scientific">Mesorhizobium captivum</name>
    <dbReference type="NCBI Taxonomy" id="3072319"/>
    <lineage>
        <taxon>Bacteria</taxon>
        <taxon>Pseudomonadati</taxon>
        <taxon>Pseudomonadota</taxon>
        <taxon>Alphaproteobacteria</taxon>
        <taxon>Hyphomicrobiales</taxon>
        <taxon>Phyllobacteriaceae</taxon>
        <taxon>Mesorhizobium</taxon>
    </lineage>
</organism>
<dbReference type="PANTHER" id="PTHR33258:SF1">
    <property type="entry name" value="TRANSPOSASE INSL FOR INSERTION SEQUENCE ELEMENT IS186A-RELATED"/>
    <property type="match status" value="1"/>
</dbReference>
<comment type="caution">
    <text evidence="2">The sequence shown here is derived from an EMBL/GenBank/DDBJ whole genome shotgun (WGS) entry which is preliminary data.</text>
</comment>
<name>A0ABU4Z3G4_9HYPH</name>
<dbReference type="Proteomes" id="UP001271249">
    <property type="component" value="Unassembled WGS sequence"/>
</dbReference>
<dbReference type="InterPro" id="IPR002559">
    <property type="entry name" value="Transposase_11"/>
</dbReference>
<evidence type="ECO:0000313" key="2">
    <source>
        <dbReference type="EMBL" id="MDX8493118.1"/>
    </source>
</evidence>
<dbReference type="Gene3D" id="3.90.350.10">
    <property type="entry name" value="Transposase Inhibitor Protein From Tn5, Chain A, domain 1"/>
    <property type="match status" value="1"/>
</dbReference>
<dbReference type="PANTHER" id="PTHR33258">
    <property type="entry name" value="TRANSPOSASE INSL FOR INSERTION SEQUENCE ELEMENT IS186A-RELATED"/>
    <property type="match status" value="1"/>
</dbReference>
<dbReference type="Pfam" id="PF01609">
    <property type="entry name" value="DDE_Tnp_1"/>
    <property type="match status" value="1"/>
</dbReference>
<accession>A0ABU4Z3G4</accession>
<feature type="domain" description="Transposase IS4-like" evidence="1">
    <location>
        <begin position="57"/>
        <end position="140"/>
    </location>
</feature>
<protein>
    <submittedName>
        <fullName evidence="2">Transposase</fullName>
    </submittedName>
</protein>
<keyword evidence="3" id="KW-1185">Reference proteome</keyword>
<dbReference type="SUPFAM" id="SSF53098">
    <property type="entry name" value="Ribonuclease H-like"/>
    <property type="match status" value="1"/>
</dbReference>
<evidence type="ECO:0000313" key="3">
    <source>
        <dbReference type="Proteomes" id="UP001271249"/>
    </source>
</evidence>
<sequence length="152" mass="16912">MHLPAGFELAALVASGRPAFDLFAALAAQTEQEGEVSVRIDEGTGERLILRLVIRRESPEQAQAEQERLLKAAKKRGKRTDPRSLEAAKYILLLTSLPSNIFPPVDVLALYRFRWQLELAFKRMKSLTGLEDWRPRSRNSLAPGSTPGLSSS</sequence>
<proteinExistence type="predicted"/>
<reference evidence="2 3" key="1">
    <citation type="submission" date="2023-08" db="EMBL/GenBank/DDBJ databases">
        <title>Implementing the SeqCode for naming new Mesorhizobium species isolated from Vachellia karroo root nodules.</title>
        <authorList>
            <person name="Van Lill M."/>
        </authorList>
    </citation>
    <scope>NUCLEOTIDE SEQUENCE [LARGE SCALE GENOMIC DNA]</scope>
    <source>
        <strain evidence="2 3">VK22B</strain>
    </source>
</reference>
<dbReference type="InterPro" id="IPR012337">
    <property type="entry name" value="RNaseH-like_sf"/>
</dbReference>